<proteinExistence type="predicted"/>
<feature type="non-terminal residue" evidence="1">
    <location>
        <position position="1"/>
    </location>
</feature>
<organism evidence="1">
    <name type="scientific">marine metagenome</name>
    <dbReference type="NCBI Taxonomy" id="408172"/>
    <lineage>
        <taxon>unclassified sequences</taxon>
        <taxon>metagenomes</taxon>
        <taxon>ecological metagenomes</taxon>
    </lineage>
</organism>
<sequence length="274" mass="30142">TRYKSDFCNNHRSQDPSFTVCMGKKTTSGKPCIREAMVGELFCRAHLTQKGDLEKLQCPRGCGLLAYKLWNSSGYYYCEKCKGTMLDAKRLEAKLAEDLAWKFNHLLKGSTRVGKLKCPSCEGLMFGFKIVYVKPEGRGLGGTALGGDIGIGGAGLLGILVVVAVASAAASSANQKPEEDENEGDVMVIDGCKDCGTFWFDRKELNIVKGARSIRGATDWDIERVKSARKTSLGIQPSGRANNTNCLHVDERSGKKCRRVNYRGTEYCYMHQPN</sequence>
<protein>
    <submittedName>
        <fullName evidence="1">Uncharacterized protein</fullName>
    </submittedName>
</protein>
<gene>
    <name evidence="1" type="ORF">METZ01_LOCUS389996</name>
</gene>
<evidence type="ECO:0000313" key="1">
    <source>
        <dbReference type="EMBL" id="SVD37142.1"/>
    </source>
</evidence>
<accession>A0A382USG3</accession>
<dbReference type="AlphaFoldDB" id="A0A382USG3"/>
<dbReference type="EMBL" id="UINC01146428">
    <property type="protein sequence ID" value="SVD37142.1"/>
    <property type="molecule type" value="Genomic_DNA"/>
</dbReference>
<reference evidence="1" key="1">
    <citation type="submission" date="2018-05" db="EMBL/GenBank/DDBJ databases">
        <authorList>
            <person name="Lanie J.A."/>
            <person name="Ng W.-L."/>
            <person name="Kazmierczak K.M."/>
            <person name="Andrzejewski T.M."/>
            <person name="Davidsen T.M."/>
            <person name="Wayne K.J."/>
            <person name="Tettelin H."/>
            <person name="Glass J.I."/>
            <person name="Rusch D."/>
            <person name="Podicherti R."/>
            <person name="Tsui H.-C.T."/>
            <person name="Winkler M.E."/>
        </authorList>
    </citation>
    <scope>NUCLEOTIDE SEQUENCE</scope>
</reference>
<name>A0A382USG3_9ZZZZ</name>